<evidence type="ECO:0000313" key="2">
    <source>
        <dbReference type="Proteomes" id="UP001479290"/>
    </source>
</evidence>
<reference evidence="1 2" key="1">
    <citation type="submission" date="2024-05" db="EMBL/GenBank/DDBJ databases">
        <title>A high-quality chromosomal-level genome assembly of Topmouth culter (Culter alburnus).</title>
        <authorList>
            <person name="Zhao H."/>
        </authorList>
    </citation>
    <scope>NUCLEOTIDE SEQUENCE [LARGE SCALE GENOMIC DNA]</scope>
    <source>
        <strain evidence="1">CATC2023</strain>
        <tissue evidence="1">Muscle</tissue>
    </source>
</reference>
<accession>A0AAW1ZTE6</accession>
<dbReference type="Proteomes" id="UP001479290">
    <property type="component" value="Unassembled WGS sequence"/>
</dbReference>
<gene>
    <name evidence="1" type="ORF">ABG768_006897</name>
</gene>
<evidence type="ECO:0000313" key="1">
    <source>
        <dbReference type="EMBL" id="KAK9963731.1"/>
    </source>
</evidence>
<dbReference type="AlphaFoldDB" id="A0AAW1ZTE6"/>
<protein>
    <submittedName>
        <fullName evidence="1">Uncharacterized protein</fullName>
    </submittedName>
</protein>
<feature type="non-terminal residue" evidence="1">
    <location>
        <position position="57"/>
    </location>
</feature>
<keyword evidence="2" id="KW-1185">Reference proteome</keyword>
<organism evidence="1 2">
    <name type="scientific">Culter alburnus</name>
    <name type="common">Topmouth culter</name>
    <dbReference type="NCBI Taxonomy" id="194366"/>
    <lineage>
        <taxon>Eukaryota</taxon>
        <taxon>Metazoa</taxon>
        <taxon>Chordata</taxon>
        <taxon>Craniata</taxon>
        <taxon>Vertebrata</taxon>
        <taxon>Euteleostomi</taxon>
        <taxon>Actinopterygii</taxon>
        <taxon>Neopterygii</taxon>
        <taxon>Teleostei</taxon>
        <taxon>Ostariophysi</taxon>
        <taxon>Cypriniformes</taxon>
        <taxon>Xenocyprididae</taxon>
        <taxon>Xenocypridinae</taxon>
        <taxon>Culter</taxon>
    </lineage>
</organism>
<sequence length="57" mass="5565">MPGALTVSAWMECGVSSGDHGGPSLRSDGFAGTSGGSCVSSGPALGCILGWLDPRVL</sequence>
<dbReference type="EMBL" id="JAWDJR010000014">
    <property type="protein sequence ID" value="KAK9963731.1"/>
    <property type="molecule type" value="Genomic_DNA"/>
</dbReference>
<name>A0AAW1ZTE6_CULAL</name>
<comment type="caution">
    <text evidence="1">The sequence shown here is derived from an EMBL/GenBank/DDBJ whole genome shotgun (WGS) entry which is preliminary data.</text>
</comment>
<proteinExistence type="predicted"/>